<comment type="caution">
    <text evidence="3">The sequence shown here is derived from an EMBL/GenBank/DDBJ whole genome shotgun (WGS) entry which is preliminary data.</text>
</comment>
<proteinExistence type="predicted"/>
<keyword evidence="2" id="KW-0732">Signal</keyword>
<accession>A0ABW6GM58</accession>
<evidence type="ECO:0000256" key="2">
    <source>
        <dbReference type="SAM" id="SignalP"/>
    </source>
</evidence>
<keyword evidence="1" id="KW-0812">Transmembrane</keyword>
<evidence type="ECO:0000313" key="3">
    <source>
        <dbReference type="EMBL" id="MFE1353813.1"/>
    </source>
</evidence>
<feature type="transmembrane region" description="Helical" evidence="1">
    <location>
        <begin position="80"/>
        <end position="98"/>
    </location>
</feature>
<dbReference type="Proteomes" id="UP001599542">
    <property type="component" value="Unassembled WGS sequence"/>
</dbReference>
<gene>
    <name evidence="3" type="ORF">ACFW6T_17675</name>
</gene>
<reference evidence="3 4" key="1">
    <citation type="submission" date="2024-09" db="EMBL/GenBank/DDBJ databases">
        <title>The Natural Products Discovery Center: Release of the First 8490 Sequenced Strains for Exploring Actinobacteria Biosynthetic Diversity.</title>
        <authorList>
            <person name="Kalkreuter E."/>
            <person name="Kautsar S.A."/>
            <person name="Yang D."/>
            <person name="Bader C.D."/>
            <person name="Teijaro C.N."/>
            <person name="Fluegel L."/>
            <person name="Davis C.M."/>
            <person name="Simpson J.R."/>
            <person name="Lauterbach L."/>
            <person name="Steele A.D."/>
            <person name="Gui C."/>
            <person name="Meng S."/>
            <person name="Li G."/>
            <person name="Viehrig K."/>
            <person name="Ye F."/>
            <person name="Su P."/>
            <person name="Kiefer A.F."/>
            <person name="Nichols A."/>
            <person name="Cepeda A.J."/>
            <person name="Yan W."/>
            <person name="Fan B."/>
            <person name="Jiang Y."/>
            <person name="Adhikari A."/>
            <person name="Zheng C.-J."/>
            <person name="Schuster L."/>
            <person name="Cowan T.M."/>
            <person name="Smanski M.J."/>
            <person name="Chevrette M.G."/>
            <person name="De Carvalho L.P.S."/>
            <person name="Shen B."/>
        </authorList>
    </citation>
    <scope>NUCLEOTIDE SEQUENCE [LARGE SCALE GENOMIC DNA]</scope>
    <source>
        <strain evidence="3 4">NPDC058753</strain>
    </source>
</reference>
<feature type="chain" id="PRO_5046087853" evidence="2">
    <location>
        <begin position="30"/>
        <end position="146"/>
    </location>
</feature>
<dbReference type="EMBL" id="JBHYPX010000034">
    <property type="protein sequence ID" value="MFE1353813.1"/>
    <property type="molecule type" value="Genomic_DNA"/>
</dbReference>
<keyword evidence="1" id="KW-1133">Transmembrane helix</keyword>
<protein>
    <submittedName>
        <fullName evidence="3">DUF4345 family protein</fullName>
    </submittedName>
</protein>
<dbReference type="InterPro" id="IPR025597">
    <property type="entry name" value="DUF4345"/>
</dbReference>
<feature type="signal peptide" evidence="2">
    <location>
        <begin position="1"/>
        <end position="29"/>
    </location>
</feature>
<feature type="transmembrane region" description="Helical" evidence="1">
    <location>
        <begin position="51"/>
        <end position="68"/>
    </location>
</feature>
<evidence type="ECO:0000313" key="4">
    <source>
        <dbReference type="Proteomes" id="UP001599542"/>
    </source>
</evidence>
<sequence length="146" mass="15113">MARALRFLCHAMGWACLAIGLLHVLAGNAAVPGAAAPGTTDAGPTLDSLNRFFGAVFAGYGLAWLRTARRSPIPPGPVRVLAGVLLLGGLGRLLSLAVAGRPHWFQLALLVVELALPPVYFKLAAADARAVDARAPQARFPEAANG</sequence>
<dbReference type="Pfam" id="PF14248">
    <property type="entry name" value="DUF4345"/>
    <property type="match status" value="1"/>
</dbReference>
<organism evidence="3 4">
    <name type="scientific">Kitasatospora phosalacinea</name>
    <dbReference type="NCBI Taxonomy" id="2065"/>
    <lineage>
        <taxon>Bacteria</taxon>
        <taxon>Bacillati</taxon>
        <taxon>Actinomycetota</taxon>
        <taxon>Actinomycetes</taxon>
        <taxon>Kitasatosporales</taxon>
        <taxon>Streptomycetaceae</taxon>
        <taxon>Kitasatospora</taxon>
    </lineage>
</organism>
<keyword evidence="1" id="KW-0472">Membrane</keyword>
<evidence type="ECO:0000256" key="1">
    <source>
        <dbReference type="SAM" id="Phobius"/>
    </source>
</evidence>
<feature type="transmembrane region" description="Helical" evidence="1">
    <location>
        <begin position="104"/>
        <end position="121"/>
    </location>
</feature>
<name>A0ABW6GM58_9ACTN</name>
<dbReference type="RefSeq" id="WP_380315227.1">
    <property type="nucleotide sequence ID" value="NZ_JBHYPW010000001.1"/>
</dbReference>
<keyword evidence="4" id="KW-1185">Reference proteome</keyword>